<dbReference type="InterPro" id="IPR042097">
    <property type="entry name" value="Aminopeptidase_N-like_N_sf"/>
</dbReference>
<dbReference type="GO" id="GO:0008270">
    <property type="term" value="F:zinc ion binding"/>
    <property type="evidence" value="ECO:0007669"/>
    <property type="project" value="InterPro"/>
</dbReference>
<accession>A0A9D3VZI4</accession>
<organism evidence="1 2">
    <name type="scientific">Gossypium stocksii</name>
    <dbReference type="NCBI Taxonomy" id="47602"/>
    <lineage>
        <taxon>Eukaryota</taxon>
        <taxon>Viridiplantae</taxon>
        <taxon>Streptophyta</taxon>
        <taxon>Embryophyta</taxon>
        <taxon>Tracheophyta</taxon>
        <taxon>Spermatophyta</taxon>
        <taxon>Magnoliopsida</taxon>
        <taxon>eudicotyledons</taxon>
        <taxon>Gunneridae</taxon>
        <taxon>Pentapetalae</taxon>
        <taxon>rosids</taxon>
        <taxon>malvids</taxon>
        <taxon>Malvales</taxon>
        <taxon>Malvaceae</taxon>
        <taxon>Malvoideae</taxon>
        <taxon>Gossypium</taxon>
    </lineage>
</organism>
<dbReference type="SUPFAM" id="SSF63737">
    <property type="entry name" value="Leukotriene A4 hydrolase N-terminal domain"/>
    <property type="match status" value="1"/>
</dbReference>
<comment type="caution">
    <text evidence="1">The sequence shown here is derived from an EMBL/GenBank/DDBJ whole genome shotgun (WGS) entry which is preliminary data.</text>
</comment>
<evidence type="ECO:0000313" key="2">
    <source>
        <dbReference type="Proteomes" id="UP000828251"/>
    </source>
</evidence>
<evidence type="ECO:0000313" key="1">
    <source>
        <dbReference type="EMBL" id="KAH1106204.1"/>
    </source>
</evidence>
<dbReference type="Proteomes" id="UP000828251">
    <property type="component" value="Unassembled WGS sequence"/>
</dbReference>
<keyword evidence="2" id="KW-1185">Reference proteome</keyword>
<sequence length="105" mass="11673">MRTQCSSFMLKLEKLTTFFYVNFSCKIGSPSPLVLDGVDLKLISVKVNGKELKEGAYILDSCHLTLSSPPGNKFTLEIDTEIQPQKNTLLEGLYKSSGNFCTQCE</sequence>
<dbReference type="GO" id="GO:0009507">
    <property type="term" value="C:chloroplast"/>
    <property type="evidence" value="ECO:0007669"/>
    <property type="project" value="TreeGrafter"/>
</dbReference>
<reference evidence="1 2" key="1">
    <citation type="journal article" date="2021" name="Plant Biotechnol. J.">
        <title>Multi-omics assisted identification of the key and species-specific regulatory components of drought-tolerant mechanisms in Gossypium stocksii.</title>
        <authorList>
            <person name="Yu D."/>
            <person name="Ke L."/>
            <person name="Zhang D."/>
            <person name="Wu Y."/>
            <person name="Sun Y."/>
            <person name="Mei J."/>
            <person name="Sun J."/>
            <person name="Sun Y."/>
        </authorList>
    </citation>
    <scope>NUCLEOTIDE SEQUENCE [LARGE SCALE GENOMIC DNA]</scope>
    <source>
        <strain evidence="2">cv. E1</strain>
        <tissue evidence="1">Leaf</tissue>
    </source>
</reference>
<dbReference type="OrthoDB" id="10031169at2759"/>
<protein>
    <submittedName>
        <fullName evidence="1">Uncharacterized protein</fullName>
    </submittedName>
</protein>
<dbReference type="PANTHER" id="PTHR46322">
    <property type="entry name" value="PUROMYCIN-SENSITIVE AMINOPEPTIDASE"/>
    <property type="match status" value="1"/>
</dbReference>
<dbReference type="Gene3D" id="2.60.40.1730">
    <property type="entry name" value="tricorn interacting facor f3 domain"/>
    <property type="match status" value="1"/>
</dbReference>
<dbReference type="PANTHER" id="PTHR46322:SF1">
    <property type="entry name" value="PUROMYCIN-SENSITIVE AMINOPEPTIDASE"/>
    <property type="match status" value="1"/>
</dbReference>
<gene>
    <name evidence="1" type="ORF">J1N35_009972</name>
</gene>
<name>A0A9D3VZI4_9ROSI</name>
<proteinExistence type="predicted"/>
<dbReference type="EMBL" id="JAIQCV010000004">
    <property type="protein sequence ID" value="KAH1106204.1"/>
    <property type="molecule type" value="Genomic_DNA"/>
</dbReference>
<dbReference type="InterPro" id="IPR012779">
    <property type="entry name" value="Peptidase_M1_pepN"/>
</dbReference>
<dbReference type="AlphaFoldDB" id="A0A9D3VZI4"/>